<dbReference type="InterPro" id="IPR036770">
    <property type="entry name" value="Ankyrin_rpt-contain_sf"/>
</dbReference>
<feature type="compositionally biased region" description="Gly residues" evidence="1">
    <location>
        <begin position="471"/>
        <end position="492"/>
    </location>
</feature>
<evidence type="ECO:0000256" key="1">
    <source>
        <dbReference type="SAM" id="MobiDB-lite"/>
    </source>
</evidence>
<dbReference type="PANTHER" id="PTHR46586:SF3">
    <property type="entry name" value="ANKYRIN REPEAT-CONTAINING PROTEIN"/>
    <property type="match status" value="1"/>
</dbReference>
<evidence type="ECO:0000259" key="2">
    <source>
        <dbReference type="Pfam" id="PF00646"/>
    </source>
</evidence>
<keyword evidence="4" id="KW-1185">Reference proteome</keyword>
<evidence type="ECO:0000313" key="4">
    <source>
        <dbReference type="Proteomes" id="UP001165080"/>
    </source>
</evidence>
<dbReference type="EMBL" id="BRXU01000042">
    <property type="protein sequence ID" value="GLC61123.1"/>
    <property type="molecule type" value="Genomic_DNA"/>
</dbReference>
<dbReference type="Pfam" id="PF00646">
    <property type="entry name" value="F-box"/>
    <property type="match status" value="1"/>
</dbReference>
<sequence length="684" mass="71264">MAPRGSSGQNRTLRQRTCSSRGEASRRSVDASSFALTEQTSSSSRLLSLPLDLILVICRHIPPNDVACSVRLCCSTLRDALRAPEHRMVRLSEPVQPYAFDWGLRHGFLLEDDETLERKGVRDLTRVLDSLTFEEKLMLSELVAGSGVLPNLVALHRTALCPGNCSTPRAAAAASHLHVLQWLAADGSCLSCVRVHQAVGAYASTEVLQWYISRATIHPPTLFVAACEDDDPARRAAKLQYMYDKYGSTVITRSATAAAARRGGVGTLAWLRERGCVVDATTLVGVAGGRDVAAAAWVLEHGGTTSLAALHEAASEGRVEMMEWLAERRELAVPPARWRRALAAAAGGGHCRAVTWLLRRTDADGEALEAAAEEGHCDQVVRVLLGRGIPPTAKALSLAARCGSIPTMNLLMDAAAAAAAAAASTTTTAPTSTAAPAAGAAAGAAAAASGGGDILRPHAYVAAALSAGGGSGSGSDGGGGSGSGSDGGGSGSGCPVRARDCVAVLRWLEERGCPAGDAADREEAMGAAALAGSRVRMEWLRARGFGWSARTFAAAAASGCVRLVEWMAAQGCPMGRRGDALLAAGANSDVDMLGALRRLGCPWSADVLARAIHGVLLLGKAAAADAGGDGDVDGDGGMLVQCRQEVLKWMVEHGCPVTKQAYNVARRYRRHDVADWIKRSGQMQ</sequence>
<dbReference type="Gene3D" id="1.25.40.20">
    <property type="entry name" value="Ankyrin repeat-containing domain"/>
    <property type="match status" value="2"/>
</dbReference>
<proteinExistence type="predicted"/>
<dbReference type="SUPFAM" id="SSF48403">
    <property type="entry name" value="Ankyrin repeat"/>
    <property type="match status" value="1"/>
</dbReference>
<feature type="region of interest" description="Disordered" evidence="1">
    <location>
        <begin position="471"/>
        <end position="494"/>
    </location>
</feature>
<accession>A0A9W6F9C4</accession>
<dbReference type="AlphaFoldDB" id="A0A9W6F9C4"/>
<reference evidence="3 4" key="1">
    <citation type="journal article" date="2023" name="Commun. Biol.">
        <title>Reorganization of the ancestral sex-determining regions during the evolution of trioecy in Pleodorina starrii.</title>
        <authorList>
            <person name="Takahashi K."/>
            <person name="Suzuki S."/>
            <person name="Kawai-Toyooka H."/>
            <person name="Yamamoto K."/>
            <person name="Hamaji T."/>
            <person name="Ootsuki R."/>
            <person name="Yamaguchi H."/>
            <person name="Kawachi M."/>
            <person name="Higashiyama T."/>
            <person name="Nozaki H."/>
        </authorList>
    </citation>
    <scope>NUCLEOTIDE SEQUENCE [LARGE SCALE GENOMIC DNA]</scope>
    <source>
        <strain evidence="3 4">NIES-4479</strain>
    </source>
</reference>
<dbReference type="InterPro" id="IPR001810">
    <property type="entry name" value="F-box_dom"/>
</dbReference>
<comment type="caution">
    <text evidence="3">The sequence shown here is derived from an EMBL/GenBank/DDBJ whole genome shotgun (WGS) entry which is preliminary data.</text>
</comment>
<feature type="compositionally biased region" description="Polar residues" evidence="1">
    <location>
        <begin position="1"/>
        <end position="22"/>
    </location>
</feature>
<dbReference type="InterPro" id="IPR052050">
    <property type="entry name" value="SecEffector_AnkRepeat"/>
</dbReference>
<name>A0A9W6F9C4_9CHLO</name>
<evidence type="ECO:0000313" key="3">
    <source>
        <dbReference type="EMBL" id="GLC61123.1"/>
    </source>
</evidence>
<feature type="domain" description="F-box" evidence="2">
    <location>
        <begin position="46"/>
        <end position="83"/>
    </location>
</feature>
<feature type="region of interest" description="Disordered" evidence="1">
    <location>
        <begin position="1"/>
        <end position="32"/>
    </location>
</feature>
<dbReference type="Proteomes" id="UP001165080">
    <property type="component" value="Unassembled WGS sequence"/>
</dbReference>
<protein>
    <recommendedName>
        <fullName evidence="2">F-box domain-containing protein</fullName>
    </recommendedName>
</protein>
<gene>
    <name evidence="3" type="primary">PLEST010590</name>
    <name evidence="3" type="ORF">PLESTB_001720400</name>
</gene>
<organism evidence="3 4">
    <name type="scientific">Pleodorina starrii</name>
    <dbReference type="NCBI Taxonomy" id="330485"/>
    <lineage>
        <taxon>Eukaryota</taxon>
        <taxon>Viridiplantae</taxon>
        <taxon>Chlorophyta</taxon>
        <taxon>core chlorophytes</taxon>
        <taxon>Chlorophyceae</taxon>
        <taxon>CS clade</taxon>
        <taxon>Chlamydomonadales</taxon>
        <taxon>Volvocaceae</taxon>
        <taxon>Pleodorina</taxon>
    </lineage>
</organism>
<dbReference type="PANTHER" id="PTHR46586">
    <property type="entry name" value="ANKYRIN REPEAT-CONTAINING PROTEIN"/>
    <property type="match status" value="1"/>
</dbReference>